<dbReference type="InterPro" id="IPR002104">
    <property type="entry name" value="Integrase_catalytic"/>
</dbReference>
<dbReference type="EMBL" id="JAHLPM010000033">
    <property type="protein sequence ID" value="MBU5440346.1"/>
    <property type="molecule type" value="Genomic_DNA"/>
</dbReference>
<sequence length="70" mass="8091">MDLNWYSLEKVGIRKLTPYSARHTFASLLNKAGADKVYIQKLIGHSDYSTTTNIYTHLEMEELKKAIEMI</sequence>
<name>A0ABS6ECT9_9FIRM</name>
<protein>
    <submittedName>
        <fullName evidence="2">Tyrosine-type recombinase/integrase</fullName>
    </submittedName>
</protein>
<evidence type="ECO:0000259" key="1">
    <source>
        <dbReference type="PROSITE" id="PS51898"/>
    </source>
</evidence>
<dbReference type="Pfam" id="PF00589">
    <property type="entry name" value="Phage_integrase"/>
    <property type="match status" value="1"/>
</dbReference>
<dbReference type="PROSITE" id="PS51898">
    <property type="entry name" value="TYR_RECOMBINASE"/>
    <property type="match status" value="1"/>
</dbReference>
<gene>
    <name evidence="2" type="ORF">KQI42_20325</name>
</gene>
<evidence type="ECO:0000313" key="2">
    <source>
        <dbReference type="EMBL" id="MBU5440346.1"/>
    </source>
</evidence>
<evidence type="ECO:0000313" key="3">
    <source>
        <dbReference type="Proteomes" id="UP000749471"/>
    </source>
</evidence>
<proteinExistence type="predicted"/>
<reference evidence="2 3" key="1">
    <citation type="submission" date="2021-06" db="EMBL/GenBank/DDBJ databases">
        <authorList>
            <person name="Sun Q."/>
            <person name="Li D."/>
        </authorList>
    </citation>
    <scope>NUCLEOTIDE SEQUENCE [LARGE SCALE GENOMIC DNA]</scope>
    <source>
        <strain evidence="2 3">MSJ-40</strain>
    </source>
</reference>
<dbReference type="RefSeq" id="WP_216522558.1">
    <property type="nucleotide sequence ID" value="NZ_JAHLPM010000033.1"/>
</dbReference>
<feature type="domain" description="Tyr recombinase" evidence="1">
    <location>
        <begin position="1"/>
        <end position="68"/>
    </location>
</feature>
<organism evidence="2 3">
    <name type="scientific">Tissierella simiarum</name>
    <dbReference type="NCBI Taxonomy" id="2841534"/>
    <lineage>
        <taxon>Bacteria</taxon>
        <taxon>Bacillati</taxon>
        <taxon>Bacillota</taxon>
        <taxon>Tissierellia</taxon>
        <taxon>Tissierellales</taxon>
        <taxon>Tissierellaceae</taxon>
        <taxon>Tissierella</taxon>
    </lineage>
</organism>
<dbReference type="Proteomes" id="UP000749471">
    <property type="component" value="Unassembled WGS sequence"/>
</dbReference>
<comment type="caution">
    <text evidence="2">The sequence shown here is derived from an EMBL/GenBank/DDBJ whole genome shotgun (WGS) entry which is preliminary data.</text>
</comment>
<accession>A0ABS6ECT9</accession>
<keyword evidence="3" id="KW-1185">Reference proteome</keyword>